<proteinExistence type="predicted"/>
<gene>
    <name evidence="1" type="ORF">TH3_21998</name>
</gene>
<dbReference type="AlphaFoldDB" id="A0AB72ULJ5"/>
<name>A0AB72ULJ5_9PROT</name>
<dbReference type="Proteomes" id="UP000007127">
    <property type="component" value="Plasmid"/>
</dbReference>
<geneLocation type="plasmid" evidence="2"/>
<accession>A0AB72ULJ5</accession>
<dbReference type="KEGG" id="txi:TH3_21998"/>
<organism evidence="1 2">
    <name type="scientific">Thalassospira xiamenensis M-5 = DSM 17429</name>
    <dbReference type="NCBI Taxonomy" id="1123366"/>
    <lineage>
        <taxon>Bacteria</taxon>
        <taxon>Pseudomonadati</taxon>
        <taxon>Pseudomonadota</taxon>
        <taxon>Alphaproteobacteria</taxon>
        <taxon>Rhodospirillales</taxon>
        <taxon>Thalassospiraceae</taxon>
        <taxon>Thalassospira</taxon>
    </lineage>
</organism>
<protein>
    <submittedName>
        <fullName evidence="1">Uncharacterized protein</fullName>
    </submittedName>
</protein>
<reference evidence="1 2" key="1">
    <citation type="journal article" date="2012" name="J. Bacteriol.">
        <title>Genome sequence of Thalassospira xiamenensis type strain M-5.</title>
        <authorList>
            <person name="Lai Q."/>
            <person name="Shao Z."/>
        </authorList>
    </citation>
    <scope>NUCLEOTIDE SEQUENCE [LARGE SCALE GENOMIC DNA]</scope>
    <source>
        <strain evidence="1 2">M-5</strain>
    </source>
</reference>
<evidence type="ECO:0000313" key="1">
    <source>
        <dbReference type="EMBL" id="AJD54472.1"/>
    </source>
</evidence>
<evidence type="ECO:0000313" key="2">
    <source>
        <dbReference type="Proteomes" id="UP000007127"/>
    </source>
</evidence>
<sequence>MGLQPRKKYILQFPWWRTRNEVAQILAHYVPPQSMPTIPTFGPQRLEVFWTDVERSFVELALSAGNDDPFSIKSTGTR</sequence>
<dbReference type="EMBL" id="CP004389">
    <property type="protein sequence ID" value="AJD54472.1"/>
    <property type="molecule type" value="Genomic_DNA"/>
</dbReference>
<keyword evidence="1" id="KW-0614">Plasmid</keyword>